<protein>
    <submittedName>
        <fullName evidence="1">Uncharacterized protein</fullName>
    </submittedName>
</protein>
<proteinExistence type="predicted"/>
<name>A0A454Y0H4_PRIPA</name>
<dbReference type="EnsemblMetazoa" id="PPA17533.1">
    <property type="protein sequence ID" value="PPA17533.1"/>
    <property type="gene ID" value="WBGene00107087"/>
</dbReference>
<reference evidence="2" key="1">
    <citation type="journal article" date="2008" name="Nat. Genet.">
        <title>The Pristionchus pacificus genome provides a unique perspective on nematode lifestyle and parasitism.</title>
        <authorList>
            <person name="Dieterich C."/>
            <person name="Clifton S.W."/>
            <person name="Schuster L.N."/>
            <person name="Chinwalla A."/>
            <person name="Delehaunty K."/>
            <person name="Dinkelacker I."/>
            <person name="Fulton L."/>
            <person name="Fulton R."/>
            <person name="Godfrey J."/>
            <person name="Minx P."/>
            <person name="Mitreva M."/>
            <person name="Roeseler W."/>
            <person name="Tian H."/>
            <person name="Witte H."/>
            <person name="Yang S.P."/>
            <person name="Wilson R.K."/>
            <person name="Sommer R.J."/>
        </authorList>
    </citation>
    <scope>NUCLEOTIDE SEQUENCE [LARGE SCALE GENOMIC DNA]</scope>
    <source>
        <strain evidence="2">PS312</strain>
    </source>
</reference>
<evidence type="ECO:0000313" key="1">
    <source>
        <dbReference type="EnsemblMetazoa" id="PPA17533.1"/>
    </source>
</evidence>
<accession>A0A454Y0H4</accession>
<accession>A0A8R1UF76</accession>
<reference evidence="1" key="2">
    <citation type="submission" date="2022-06" db="UniProtKB">
        <authorList>
            <consortium name="EnsemblMetazoa"/>
        </authorList>
    </citation>
    <scope>IDENTIFICATION</scope>
    <source>
        <strain evidence="1">PS312</strain>
    </source>
</reference>
<sequence length="178" mass="20479">MKEAEMEGAEDVASIIQEIISQHLTPCAVAEDLALLKRMESACKQAITNVLDRKARFTRAALEFDVVYSQTRKHWEREEEEMAFTDPLVHSIATGRLFQSVTRMEHCDESGDSDEFSRLALEFAHGLSGKARFTPSPTTHQTDDDDWEGTKMEFKDCHEFPRLFNDSLEFHDEETKLY</sequence>
<dbReference type="Proteomes" id="UP000005239">
    <property type="component" value="Unassembled WGS sequence"/>
</dbReference>
<organism evidence="1 2">
    <name type="scientific">Pristionchus pacificus</name>
    <name type="common">Parasitic nematode worm</name>
    <dbReference type="NCBI Taxonomy" id="54126"/>
    <lineage>
        <taxon>Eukaryota</taxon>
        <taxon>Metazoa</taxon>
        <taxon>Ecdysozoa</taxon>
        <taxon>Nematoda</taxon>
        <taxon>Chromadorea</taxon>
        <taxon>Rhabditida</taxon>
        <taxon>Rhabditina</taxon>
        <taxon>Diplogasteromorpha</taxon>
        <taxon>Diplogasteroidea</taxon>
        <taxon>Neodiplogasteridae</taxon>
        <taxon>Pristionchus</taxon>
    </lineage>
</organism>
<dbReference type="AlphaFoldDB" id="A0A454Y0H4"/>
<gene>
    <name evidence="1" type="primary">WBGene00107087</name>
</gene>
<keyword evidence="2" id="KW-1185">Reference proteome</keyword>
<evidence type="ECO:0000313" key="2">
    <source>
        <dbReference type="Proteomes" id="UP000005239"/>
    </source>
</evidence>